<dbReference type="Pfam" id="PF11716">
    <property type="entry name" value="MDMPI_N"/>
    <property type="match status" value="1"/>
</dbReference>
<dbReference type="NCBIfam" id="TIGR03083">
    <property type="entry name" value="maleylpyruvate isomerase family mycothiol-dependent enzyme"/>
    <property type="match status" value="1"/>
</dbReference>
<dbReference type="InterPro" id="IPR024344">
    <property type="entry name" value="MDMPI_metal-binding"/>
</dbReference>
<dbReference type="Pfam" id="PF07398">
    <property type="entry name" value="MDMPI_C"/>
    <property type="match status" value="1"/>
</dbReference>
<gene>
    <name evidence="3" type="ORF">GCM10010503_19400</name>
</gene>
<comment type="caution">
    <text evidence="3">The sequence shown here is derived from an EMBL/GenBank/DDBJ whole genome shotgun (WGS) entry which is preliminary data.</text>
</comment>
<reference evidence="3" key="2">
    <citation type="submission" date="2020-09" db="EMBL/GenBank/DDBJ databases">
        <authorList>
            <person name="Sun Q."/>
            <person name="Ohkuma M."/>
        </authorList>
    </citation>
    <scope>NUCLEOTIDE SEQUENCE</scope>
    <source>
        <strain evidence="3">JCM 4490</strain>
    </source>
</reference>
<dbReference type="InterPro" id="IPR034660">
    <property type="entry name" value="DinB/YfiT-like"/>
</dbReference>
<sequence>MAARTTPAALAVRLSGTLASMETAEFLETLDREGQLLAAAAADAGTGAKVPTCPGWQVRDLLRHTGAVHRWAAAFVADRHTTPRPIGDSPDLDGAELVTWYRDSHRLLVGTLAAAPADVECWTFLPAAGPSALAFWTRRQAHETTVHRYDAEAARGGPASPVAREFAVDGIDELLRGFHARPKSRVRTEEPRTLRIRAVDAGPDAAWTVRLTAGPPVTVRGAAGEAEAELSGPADALYLALWNRAPVPAVSGDDSLAALWRERSGIG</sequence>
<dbReference type="EMBL" id="BMUE01000003">
    <property type="protein sequence ID" value="GGW42976.1"/>
    <property type="molecule type" value="Genomic_DNA"/>
</dbReference>
<feature type="domain" description="Mycothiol-dependent maleylpyruvate isomerase metal-binding" evidence="2">
    <location>
        <begin position="29"/>
        <end position="151"/>
    </location>
</feature>
<evidence type="ECO:0008006" key="5">
    <source>
        <dbReference type="Google" id="ProtNLM"/>
    </source>
</evidence>
<feature type="domain" description="MDMPI C-terminal" evidence="1">
    <location>
        <begin position="165"/>
        <end position="258"/>
    </location>
</feature>
<dbReference type="GO" id="GO:0005886">
    <property type="term" value="C:plasma membrane"/>
    <property type="evidence" value="ECO:0007669"/>
    <property type="project" value="TreeGrafter"/>
</dbReference>
<dbReference type="InterPro" id="IPR010872">
    <property type="entry name" value="MDMPI_C-term_domain"/>
</dbReference>
<keyword evidence="4" id="KW-1185">Reference proteome</keyword>
<proteinExistence type="predicted"/>
<protein>
    <recommendedName>
        <fullName evidence="5">Mycothiol-dependent maleylpyruvate isomerase metal-binding domain-containing protein</fullName>
    </recommendedName>
</protein>
<dbReference type="GO" id="GO:0046872">
    <property type="term" value="F:metal ion binding"/>
    <property type="evidence" value="ECO:0007669"/>
    <property type="project" value="InterPro"/>
</dbReference>
<evidence type="ECO:0000313" key="3">
    <source>
        <dbReference type="EMBL" id="GGW42976.1"/>
    </source>
</evidence>
<evidence type="ECO:0000259" key="2">
    <source>
        <dbReference type="Pfam" id="PF11716"/>
    </source>
</evidence>
<accession>A0A918J1S0</accession>
<dbReference type="SUPFAM" id="SSF109854">
    <property type="entry name" value="DinB/YfiT-like putative metalloenzymes"/>
    <property type="match status" value="1"/>
</dbReference>
<organism evidence="3 4">
    <name type="scientific">Streptomyces lucensis JCM 4490</name>
    <dbReference type="NCBI Taxonomy" id="1306176"/>
    <lineage>
        <taxon>Bacteria</taxon>
        <taxon>Bacillati</taxon>
        <taxon>Actinomycetota</taxon>
        <taxon>Actinomycetes</taxon>
        <taxon>Kitasatosporales</taxon>
        <taxon>Streptomycetaceae</taxon>
        <taxon>Streptomyces</taxon>
    </lineage>
</organism>
<evidence type="ECO:0000313" key="4">
    <source>
        <dbReference type="Proteomes" id="UP000620224"/>
    </source>
</evidence>
<dbReference type="PANTHER" id="PTHR40758">
    <property type="entry name" value="CONSERVED PROTEIN"/>
    <property type="match status" value="1"/>
</dbReference>
<dbReference type="AlphaFoldDB" id="A0A918J1S0"/>
<dbReference type="InterPro" id="IPR017517">
    <property type="entry name" value="Maleyloyr_isom"/>
</dbReference>
<dbReference type="PANTHER" id="PTHR40758:SF1">
    <property type="entry name" value="CONSERVED PROTEIN"/>
    <property type="match status" value="1"/>
</dbReference>
<dbReference type="Proteomes" id="UP000620224">
    <property type="component" value="Unassembled WGS sequence"/>
</dbReference>
<evidence type="ECO:0000259" key="1">
    <source>
        <dbReference type="Pfam" id="PF07398"/>
    </source>
</evidence>
<reference evidence="3" key="1">
    <citation type="journal article" date="2014" name="Int. J. Syst. Evol. Microbiol.">
        <title>Complete genome sequence of Corynebacterium casei LMG S-19264T (=DSM 44701T), isolated from a smear-ripened cheese.</title>
        <authorList>
            <consortium name="US DOE Joint Genome Institute (JGI-PGF)"/>
            <person name="Walter F."/>
            <person name="Albersmeier A."/>
            <person name="Kalinowski J."/>
            <person name="Ruckert C."/>
        </authorList>
    </citation>
    <scope>NUCLEOTIDE SEQUENCE</scope>
    <source>
        <strain evidence="3">JCM 4490</strain>
    </source>
</reference>
<name>A0A918J1S0_9ACTN</name>